<dbReference type="EMBL" id="BARS01041362">
    <property type="protein sequence ID" value="GAG31408.1"/>
    <property type="molecule type" value="Genomic_DNA"/>
</dbReference>
<sequence>HDLAADPTTPEVLAEMRGRLEAWMKRTDDPLLKGPVPMPEHGFVNDPDDLSPGGPVRNAKGEVVDKK</sequence>
<name>X0X435_9ZZZZ</name>
<feature type="region of interest" description="Disordered" evidence="1">
    <location>
        <begin position="31"/>
        <end position="67"/>
    </location>
</feature>
<accession>X0X435</accession>
<proteinExistence type="predicted"/>
<protein>
    <recommendedName>
        <fullName evidence="3">N-sulphoglucosamine sulphohydrolase C-terminal domain-containing protein</fullName>
    </recommendedName>
</protein>
<evidence type="ECO:0000256" key="1">
    <source>
        <dbReference type="SAM" id="MobiDB-lite"/>
    </source>
</evidence>
<comment type="caution">
    <text evidence="2">The sequence shown here is derived from an EMBL/GenBank/DDBJ whole genome shotgun (WGS) entry which is preliminary data.</text>
</comment>
<organism evidence="2">
    <name type="scientific">marine sediment metagenome</name>
    <dbReference type="NCBI Taxonomy" id="412755"/>
    <lineage>
        <taxon>unclassified sequences</taxon>
        <taxon>metagenomes</taxon>
        <taxon>ecological metagenomes</taxon>
    </lineage>
</organism>
<gene>
    <name evidence="2" type="ORF">S01H1_62920</name>
</gene>
<evidence type="ECO:0008006" key="3">
    <source>
        <dbReference type="Google" id="ProtNLM"/>
    </source>
</evidence>
<feature type="non-terminal residue" evidence="2">
    <location>
        <position position="1"/>
    </location>
</feature>
<reference evidence="2" key="1">
    <citation type="journal article" date="2014" name="Front. Microbiol.">
        <title>High frequency of phylogenetically diverse reductive dehalogenase-homologous genes in deep subseafloor sedimentary metagenomes.</title>
        <authorList>
            <person name="Kawai M."/>
            <person name="Futagami T."/>
            <person name="Toyoda A."/>
            <person name="Takaki Y."/>
            <person name="Nishi S."/>
            <person name="Hori S."/>
            <person name="Arai W."/>
            <person name="Tsubouchi T."/>
            <person name="Morono Y."/>
            <person name="Uchiyama I."/>
            <person name="Ito T."/>
            <person name="Fujiyama A."/>
            <person name="Inagaki F."/>
            <person name="Takami H."/>
        </authorList>
    </citation>
    <scope>NUCLEOTIDE SEQUENCE</scope>
    <source>
        <strain evidence="2">Expedition CK06-06</strain>
    </source>
</reference>
<dbReference type="AlphaFoldDB" id="X0X435"/>
<evidence type="ECO:0000313" key="2">
    <source>
        <dbReference type="EMBL" id="GAG31408.1"/>
    </source>
</evidence>